<dbReference type="InterPro" id="IPR020845">
    <property type="entry name" value="AMP-binding_CS"/>
</dbReference>
<evidence type="ECO:0000256" key="3">
    <source>
        <dbReference type="ARBA" id="ARBA00022598"/>
    </source>
</evidence>
<dbReference type="InterPro" id="IPR042099">
    <property type="entry name" value="ANL_N_sf"/>
</dbReference>
<dbReference type="PANTHER" id="PTHR24095:SF14">
    <property type="entry name" value="ACETYL-COENZYME A SYNTHETASE 1"/>
    <property type="match status" value="1"/>
</dbReference>
<dbReference type="AlphaFoldDB" id="A0A323UZ36"/>
<reference evidence="10 11" key="1">
    <citation type="submission" date="2018-06" db="EMBL/GenBank/DDBJ databases">
        <title>Azoarcus communis strain SWub3 genome.</title>
        <authorList>
            <person name="Zorraquino Salvo V."/>
            <person name="Toubiana D."/>
            <person name="Blumwald E."/>
        </authorList>
    </citation>
    <scope>NUCLEOTIDE SEQUENCE [LARGE SCALE GENOMIC DNA]</scope>
    <source>
        <strain evidence="10 11">SWub3</strain>
    </source>
</reference>
<evidence type="ECO:0000259" key="9">
    <source>
        <dbReference type="Pfam" id="PF16177"/>
    </source>
</evidence>
<dbReference type="Pfam" id="PF00501">
    <property type="entry name" value="AMP-binding"/>
    <property type="match status" value="1"/>
</dbReference>
<evidence type="ECO:0000259" key="8">
    <source>
        <dbReference type="Pfam" id="PF13193"/>
    </source>
</evidence>
<dbReference type="EC" id="6.2.1.1" evidence="2"/>
<keyword evidence="4" id="KW-0547">Nucleotide-binding</keyword>
<dbReference type="Proteomes" id="UP000248259">
    <property type="component" value="Unassembled WGS sequence"/>
</dbReference>
<feature type="domain" description="AMP-dependent synthetase/ligase" evidence="7">
    <location>
        <begin position="88"/>
        <end position="477"/>
    </location>
</feature>
<dbReference type="Gene3D" id="3.40.50.12780">
    <property type="entry name" value="N-terminal domain of ligase-like"/>
    <property type="match status" value="1"/>
</dbReference>
<feature type="domain" description="Acetyl-coenzyme A synthetase N-terminal" evidence="9">
    <location>
        <begin position="35"/>
        <end position="82"/>
    </location>
</feature>
<evidence type="ECO:0000256" key="5">
    <source>
        <dbReference type="ARBA" id="ARBA00022840"/>
    </source>
</evidence>
<evidence type="ECO:0000256" key="4">
    <source>
        <dbReference type="ARBA" id="ARBA00022741"/>
    </source>
</evidence>
<evidence type="ECO:0000313" key="11">
    <source>
        <dbReference type="Proteomes" id="UP000248259"/>
    </source>
</evidence>
<evidence type="ECO:0000256" key="6">
    <source>
        <dbReference type="ARBA" id="ARBA00022990"/>
    </source>
</evidence>
<accession>A0A323UZ36</accession>
<protein>
    <recommendedName>
        <fullName evidence="2">acetate--CoA ligase</fullName>
        <ecNumber evidence="2">6.2.1.1</ecNumber>
    </recommendedName>
</protein>
<dbReference type="GO" id="GO:0006085">
    <property type="term" value="P:acetyl-CoA biosynthetic process"/>
    <property type="evidence" value="ECO:0007669"/>
    <property type="project" value="TreeGrafter"/>
</dbReference>
<dbReference type="SUPFAM" id="SSF56801">
    <property type="entry name" value="Acetyl-CoA synthetase-like"/>
    <property type="match status" value="1"/>
</dbReference>
<dbReference type="Gene3D" id="3.30.300.30">
    <property type="match status" value="1"/>
</dbReference>
<dbReference type="Pfam" id="PF13193">
    <property type="entry name" value="AMP-binding_C"/>
    <property type="match status" value="1"/>
</dbReference>
<dbReference type="OrthoDB" id="9766486at2"/>
<evidence type="ECO:0000256" key="1">
    <source>
        <dbReference type="ARBA" id="ARBA00006432"/>
    </source>
</evidence>
<dbReference type="PROSITE" id="PS00455">
    <property type="entry name" value="AMP_BINDING"/>
    <property type="match status" value="1"/>
</dbReference>
<dbReference type="GO" id="GO:0005524">
    <property type="term" value="F:ATP binding"/>
    <property type="evidence" value="ECO:0007669"/>
    <property type="project" value="UniProtKB-KW"/>
</dbReference>
<keyword evidence="3" id="KW-0436">Ligase</keyword>
<dbReference type="GO" id="GO:0003987">
    <property type="term" value="F:acetate-CoA ligase activity"/>
    <property type="evidence" value="ECO:0007669"/>
    <property type="project" value="UniProtKB-EC"/>
</dbReference>
<keyword evidence="11" id="KW-1185">Reference proteome</keyword>
<name>A0A323UZ36_9RHOO</name>
<keyword evidence="6" id="KW-0007">Acetylation</keyword>
<evidence type="ECO:0000259" key="7">
    <source>
        <dbReference type="Pfam" id="PF00501"/>
    </source>
</evidence>
<proteinExistence type="inferred from homology"/>
<dbReference type="EMBL" id="QKOE01000002">
    <property type="protein sequence ID" value="PZA17654.1"/>
    <property type="molecule type" value="Genomic_DNA"/>
</dbReference>
<gene>
    <name evidence="10" type="ORF">DNK49_03755</name>
</gene>
<organism evidence="10 11">
    <name type="scientific">Parazoarcus communis SWub3 = DSM 12120</name>
    <dbReference type="NCBI Taxonomy" id="1121029"/>
    <lineage>
        <taxon>Bacteria</taxon>
        <taxon>Pseudomonadati</taxon>
        <taxon>Pseudomonadota</taxon>
        <taxon>Betaproteobacteria</taxon>
        <taxon>Rhodocyclales</taxon>
        <taxon>Zoogloeaceae</taxon>
        <taxon>Parazoarcus</taxon>
    </lineage>
</organism>
<dbReference type="InterPro" id="IPR000873">
    <property type="entry name" value="AMP-dep_synth/lig_dom"/>
</dbReference>
<feature type="domain" description="AMP-binding enzyme C-terminal" evidence="8">
    <location>
        <begin position="539"/>
        <end position="620"/>
    </location>
</feature>
<dbReference type="PANTHER" id="PTHR24095">
    <property type="entry name" value="ACETYL-COENZYME A SYNTHETASE"/>
    <property type="match status" value="1"/>
</dbReference>
<dbReference type="InterPro" id="IPR032387">
    <property type="entry name" value="ACAS_N"/>
</dbReference>
<evidence type="ECO:0000256" key="2">
    <source>
        <dbReference type="ARBA" id="ARBA00013275"/>
    </source>
</evidence>
<comment type="caution">
    <text evidence="10">The sequence shown here is derived from an EMBL/GenBank/DDBJ whole genome shotgun (WGS) entry which is preliminary data.</text>
</comment>
<comment type="similarity">
    <text evidence="1">Belongs to the ATP-dependent AMP-binding enzyme family.</text>
</comment>
<dbReference type="Pfam" id="PF16177">
    <property type="entry name" value="ACAS_N"/>
    <property type="match status" value="1"/>
</dbReference>
<evidence type="ECO:0000313" key="10">
    <source>
        <dbReference type="EMBL" id="PZA17654.1"/>
    </source>
</evidence>
<dbReference type="InterPro" id="IPR025110">
    <property type="entry name" value="AMP-bd_C"/>
</dbReference>
<sequence>MNTYLASAPRFADTALFRFLQHYGHADLDALQLCAREEPGRFWAEVEDALGLRWTRRYRQVCDLSAGPAWPRWFVDGELDLHDNLVGRTASTHPQRPALIWEGDDGSHRELSYAELDHAARRLATGLSRLGIGAGDRIAMYLPMVPETAVLFLAAARLGAIVLPLFSGYGADAVASRLADSGAQLLVCADGFMRRGRQVDMLAEARRAAAMTAPLAHLLVVPRLGTNLTPPDVSHWTESSWADLLADSDPAPGPATHPADTPLLILYTSGTTGRPKGVVHTHAGFPLKAAQDMLMAFDLNPADRLLWITDMGWMMGPWLVFGGLLRGATLVLFEGTPDYPHPRRIWELVAHHRLTHLGLSPTLVRLLMTSGDAGLPEPGQLDSLRIFGSTGEPWNDDPWHWLFEQVGGQRCPIINYSGGTEIGGGILACFAGLPQKPCGFTAPIPGMIADVVDAAGHSRHAGGPADEVGELVLRAPWPGMPQGFWRDDARYLDAYWSRFPGIWVHGDWARVDVDGHWFIQGRSDDTLKIAGKRVGPADYESALVTHPAVAEAVAIGVPDEVKGEAAHCFVTLVAPIGRGSRRWRELETDLIAHLAARLGKALAPARIHQVSTLPRTRNGKILRRMVKAIWLDQALGDTAALENPEALDALRQCRETLEADA</sequence>
<dbReference type="InterPro" id="IPR045851">
    <property type="entry name" value="AMP-bd_C_sf"/>
</dbReference>
<keyword evidence="5" id="KW-0067">ATP-binding</keyword>
<dbReference type="RefSeq" id="WP_110523000.1">
    <property type="nucleotide sequence ID" value="NZ_QKOE01000002.1"/>
</dbReference>